<dbReference type="EnsemblPlants" id="HORVU.MOREX.r3.7HG0749330.1">
    <property type="protein sequence ID" value="HORVU.MOREX.r3.7HG0749330.1.CDS1"/>
    <property type="gene ID" value="HORVU.MOREX.r3.7HG0749330"/>
</dbReference>
<dbReference type="AlphaFoldDB" id="A0A8I6Z995"/>
<dbReference type="Gramene" id="HORVU.MOREX.r3.7HG0749330.1">
    <property type="protein sequence ID" value="HORVU.MOREX.r3.7HG0749330.1.CDS1"/>
    <property type="gene ID" value="HORVU.MOREX.r3.7HG0749330"/>
</dbReference>
<proteinExistence type="predicted"/>
<evidence type="ECO:0008006" key="3">
    <source>
        <dbReference type="Google" id="ProtNLM"/>
    </source>
</evidence>
<name>A0A8I6Z995_HORVV</name>
<reference evidence="1" key="2">
    <citation type="submission" date="2020-10" db="EMBL/GenBank/DDBJ databases">
        <authorList>
            <person name="Scholz U."/>
            <person name="Mascher M."/>
            <person name="Fiebig A."/>
        </authorList>
    </citation>
    <scope>NUCLEOTIDE SEQUENCE [LARGE SCALE GENOMIC DNA]</scope>
    <source>
        <strain evidence="1">cv. Morex</strain>
    </source>
</reference>
<dbReference type="Proteomes" id="UP000011116">
    <property type="component" value="Chromosome 7H"/>
</dbReference>
<dbReference type="Gramene" id="HORVU.MOREX.r2.7HG0621680.1">
    <property type="protein sequence ID" value="HORVU.MOREX.r2.7HG0621680.1.CDS.1"/>
    <property type="gene ID" value="HORVU.MOREX.r2.7HG0621680"/>
</dbReference>
<keyword evidence="2" id="KW-1185">Reference proteome</keyword>
<protein>
    <recommendedName>
        <fullName evidence="3">F-box associated domain-containing protein</fullName>
    </recommendedName>
</protein>
<sequence length="189" mass="22317">MNSEWVVLGTFPDTPDTRRYYAHGCFYWEIPYPCKLLVFDTRTEEFSFVSLPDRRRQNTFVEATDGRLGMYSRRVRDRLLDDGMRADENHLLYDILQDNGDGTKWWKREDVIQVPRNYRYNIIGVAGGYLLLHAYLHNPESPYGNNFNYYSIDRQTLKIERFRGSRPVYISPDTHLYTGFPPSLSPPTI</sequence>
<evidence type="ECO:0000313" key="1">
    <source>
        <dbReference type="EnsemblPlants" id="HORVU.MOREX.r3.7HG0749330.1.CDS1"/>
    </source>
</evidence>
<evidence type="ECO:0000313" key="2">
    <source>
        <dbReference type="Proteomes" id="UP000011116"/>
    </source>
</evidence>
<reference evidence="1" key="3">
    <citation type="submission" date="2022-01" db="UniProtKB">
        <authorList>
            <consortium name="EnsemblPlants"/>
        </authorList>
    </citation>
    <scope>IDENTIFICATION</scope>
    <source>
        <strain evidence="1">subsp. vulgare</strain>
    </source>
</reference>
<dbReference type="PANTHER" id="PTHR31264:SF28">
    <property type="entry name" value="F-BOX DOMAIN-CONTAINING PROTEIN"/>
    <property type="match status" value="1"/>
</dbReference>
<dbReference type="PANTHER" id="PTHR31264">
    <property type="entry name" value="OS07G0554500 PROTEIN-RELATED"/>
    <property type="match status" value="1"/>
</dbReference>
<organism evidence="1 2">
    <name type="scientific">Hordeum vulgare subsp. vulgare</name>
    <name type="common">Domesticated barley</name>
    <dbReference type="NCBI Taxonomy" id="112509"/>
    <lineage>
        <taxon>Eukaryota</taxon>
        <taxon>Viridiplantae</taxon>
        <taxon>Streptophyta</taxon>
        <taxon>Embryophyta</taxon>
        <taxon>Tracheophyta</taxon>
        <taxon>Spermatophyta</taxon>
        <taxon>Magnoliopsida</taxon>
        <taxon>Liliopsida</taxon>
        <taxon>Poales</taxon>
        <taxon>Poaceae</taxon>
        <taxon>BOP clade</taxon>
        <taxon>Pooideae</taxon>
        <taxon>Triticodae</taxon>
        <taxon>Triticeae</taxon>
        <taxon>Hordeinae</taxon>
        <taxon>Hordeum</taxon>
    </lineage>
</organism>
<reference evidence="2" key="1">
    <citation type="journal article" date="2012" name="Nature">
        <title>A physical, genetic and functional sequence assembly of the barley genome.</title>
        <authorList>
            <consortium name="The International Barley Genome Sequencing Consortium"/>
            <person name="Mayer K.F."/>
            <person name="Waugh R."/>
            <person name="Brown J.W."/>
            <person name="Schulman A."/>
            <person name="Langridge P."/>
            <person name="Platzer M."/>
            <person name="Fincher G.B."/>
            <person name="Muehlbauer G.J."/>
            <person name="Sato K."/>
            <person name="Close T.J."/>
            <person name="Wise R.P."/>
            <person name="Stein N."/>
        </authorList>
    </citation>
    <scope>NUCLEOTIDE SEQUENCE [LARGE SCALE GENOMIC DNA]</scope>
    <source>
        <strain evidence="2">cv. Morex</strain>
    </source>
</reference>
<accession>A0A8I6Z995</accession>